<evidence type="ECO:0000256" key="1">
    <source>
        <dbReference type="SAM" id="MobiDB-lite"/>
    </source>
</evidence>
<dbReference type="Proteomes" id="UP000218615">
    <property type="component" value="Unassembled WGS sequence"/>
</dbReference>
<accession>A0A284VQ31</accession>
<feature type="region of interest" description="Disordered" evidence="1">
    <location>
        <begin position="44"/>
        <end position="90"/>
    </location>
</feature>
<reference evidence="3" key="1">
    <citation type="submission" date="2017-06" db="EMBL/GenBank/DDBJ databases">
        <authorList>
            <person name="Cremers G."/>
        </authorList>
    </citation>
    <scope>NUCLEOTIDE SEQUENCE [LARGE SCALE GENOMIC DNA]</scope>
</reference>
<organism evidence="2 3">
    <name type="scientific">Candidatus Methanoperedens nitratireducens</name>
    <dbReference type="NCBI Taxonomy" id="1392998"/>
    <lineage>
        <taxon>Archaea</taxon>
        <taxon>Methanobacteriati</taxon>
        <taxon>Methanobacteriota</taxon>
        <taxon>Stenosarchaea group</taxon>
        <taxon>Methanomicrobia</taxon>
        <taxon>Methanosarcinales</taxon>
        <taxon>ANME-2 cluster</taxon>
        <taxon>Candidatus Methanoperedentaceae</taxon>
        <taxon>Candidatus Methanoperedens</taxon>
    </lineage>
</organism>
<dbReference type="EMBL" id="FZMP01000174">
    <property type="protein sequence ID" value="SNQ61303.1"/>
    <property type="molecule type" value="Genomic_DNA"/>
</dbReference>
<gene>
    <name evidence="2" type="ORF">MNV_30036</name>
</gene>
<sequence>MLIGEWDFTDEEQTILSIQIIVEKKLYYESLIKRGSDIKCQEWKKEEQRTNSKGGRVAKPLWANDGTGGLSLDPEETGDCQVNGGDERCK</sequence>
<proteinExistence type="predicted"/>
<protein>
    <submittedName>
        <fullName evidence="2">Uncharacterized protein</fullName>
    </submittedName>
</protein>
<keyword evidence="3" id="KW-1185">Reference proteome</keyword>
<dbReference type="AlphaFoldDB" id="A0A284VQ31"/>
<name>A0A284VQ31_9EURY</name>
<evidence type="ECO:0000313" key="3">
    <source>
        <dbReference type="Proteomes" id="UP000218615"/>
    </source>
</evidence>
<dbReference type="RefSeq" id="WP_096206007.1">
    <property type="nucleotide sequence ID" value="NZ_FZMP01000174.1"/>
</dbReference>
<evidence type="ECO:0000313" key="2">
    <source>
        <dbReference type="EMBL" id="SNQ61303.1"/>
    </source>
</evidence>